<evidence type="ECO:0000256" key="1">
    <source>
        <dbReference type="ARBA" id="ARBA00000707"/>
    </source>
</evidence>
<keyword evidence="3 6" id="KW-0833">Ubl conjugation pathway</keyword>
<dbReference type="GO" id="GO:0004843">
    <property type="term" value="F:cysteine-type deubiquitinase activity"/>
    <property type="evidence" value="ECO:0007669"/>
    <property type="project" value="UniProtKB-UniRule"/>
</dbReference>
<evidence type="ECO:0000256" key="5">
    <source>
        <dbReference type="ARBA" id="ARBA00022807"/>
    </source>
</evidence>
<evidence type="ECO:0000256" key="4">
    <source>
        <dbReference type="ARBA" id="ARBA00022801"/>
    </source>
</evidence>
<dbReference type="GO" id="GO:0005634">
    <property type="term" value="C:nucleus"/>
    <property type="evidence" value="ECO:0007669"/>
    <property type="project" value="TreeGrafter"/>
</dbReference>
<evidence type="ECO:0000259" key="8">
    <source>
        <dbReference type="PROSITE" id="PS50235"/>
    </source>
</evidence>
<dbReference type="STRING" id="2020962.A0A2N1JED6"/>
<dbReference type="InterPro" id="IPR050164">
    <property type="entry name" value="Peptidase_C19"/>
</dbReference>
<name>A0A2N1JED6_9BASI</name>
<accession>A0A2N1JED6</accession>
<dbReference type="PANTHER" id="PTHR24006">
    <property type="entry name" value="UBIQUITIN CARBOXYL-TERMINAL HYDROLASE"/>
    <property type="match status" value="1"/>
</dbReference>
<evidence type="ECO:0000313" key="10">
    <source>
        <dbReference type="Proteomes" id="UP000232875"/>
    </source>
</evidence>
<dbReference type="GO" id="GO:0005829">
    <property type="term" value="C:cytosol"/>
    <property type="evidence" value="ECO:0007669"/>
    <property type="project" value="TreeGrafter"/>
</dbReference>
<dbReference type="EC" id="3.4.19.12" evidence="6"/>
<dbReference type="CDD" id="cd02257">
    <property type="entry name" value="Peptidase_C19"/>
    <property type="match status" value="1"/>
</dbReference>
<dbReference type="AlphaFoldDB" id="A0A2N1JED6"/>
<dbReference type="EMBL" id="KZ454988">
    <property type="protein sequence ID" value="PKI84909.1"/>
    <property type="molecule type" value="Genomic_DNA"/>
</dbReference>
<gene>
    <name evidence="9" type="ORF">MVES_000812</name>
</gene>
<feature type="domain" description="USP" evidence="8">
    <location>
        <begin position="65"/>
        <end position="450"/>
    </location>
</feature>
<evidence type="ECO:0000256" key="3">
    <source>
        <dbReference type="ARBA" id="ARBA00022786"/>
    </source>
</evidence>
<comment type="catalytic activity">
    <reaction evidence="1 6">
        <text>Thiol-dependent hydrolysis of ester, thioester, amide, peptide and isopeptide bonds formed by the C-terminal Gly of ubiquitin (a 76-residue protein attached to proteins as an intracellular targeting signal).</text>
        <dbReference type="EC" id="3.4.19.12"/>
    </reaction>
</comment>
<dbReference type="InterPro" id="IPR001394">
    <property type="entry name" value="Peptidase_C19_UCH"/>
</dbReference>
<dbReference type="PANTHER" id="PTHR24006:SF687">
    <property type="entry name" value="UBIQUITIN CARBOXYL-TERMINAL HYDROLASE 10"/>
    <property type="match status" value="1"/>
</dbReference>
<proteinExistence type="inferred from homology"/>
<evidence type="ECO:0000256" key="2">
    <source>
        <dbReference type="ARBA" id="ARBA00022670"/>
    </source>
</evidence>
<dbReference type="SUPFAM" id="SSF54001">
    <property type="entry name" value="Cysteine proteinases"/>
    <property type="match status" value="1"/>
</dbReference>
<keyword evidence="5 6" id="KW-0788">Thiol protease</keyword>
<keyword evidence="2 6" id="KW-0645">Protease</keyword>
<dbReference type="Proteomes" id="UP000232875">
    <property type="component" value="Unassembled WGS sequence"/>
</dbReference>
<dbReference type="InterPro" id="IPR028889">
    <property type="entry name" value="USP"/>
</dbReference>
<evidence type="ECO:0000313" key="9">
    <source>
        <dbReference type="EMBL" id="PKI84909.1"/>
    </source>
</evidence>
<feature type="region of interest" description="Disordered" evidence="7">
    <location>
        <begin position="12"/>
        <end position="32"/>
    </location>
</feature>
<dbReference type="InterPro" id="IPR038765">
    <property type="entry name" value="Papain-like_cys_pep_sf"/>
</dbReference>
<organism evidence="9 10">
    <name type="scientific">Malassezia vespertilionis</name>
    <dbReference type="NCBI Taxonomy" id="2020962"/>
    <lineage>
        <taxon>Eukaryota</taxon>
        <taxon>Fungi</taxon>
        <taxon>Dikarya</taxon>
        <taxon>Basidiomycota</taxon>
        <taxon>Ustilaginomycotina</taxon>
        <taxon>Malasseziomycetes</taxon>
        <taxon>Malasseziales</taxon>
        <taxon>Malasseziaceae</taxon>
        <taxon>Malassezia</taxon>
    </lineage>
</organism>
<dbReference type="InterPro" id="IPR018200">
    <property type="entry name" value="USP_CS"/>
</dbReference>
<comment type="similarity">
    <text evidence="6">Belongs to the peptidase C19 family.</text>
</comment>
<dbReference type="PROSITE" id="PS00972">
    <property type="entry name" value="USP_1"/>
    <property type="match status" value="1"/>
</dbReference>
<reference evidence="9 10" key="1">
    <citation type="submission" date="2017-10" db="EMBL/GenBank/DDBJ databases">
        <title>A novel species of cold-tolerant Malassezia isolated from bats.</title>
        <authorList>
            <person name="Lorch J.M."/>
            <person name="Palmer J.M."/>
            <person name="Vanderwolf K.J."/>
            <person name="Schmidt K.Z."/>
            <person name="Verant M.L."/>
            <person name="Weller T.J."/>
            <person name="Blehert D.S."/>
        </authorList>
    </citation>
    <scope>NUCLEOTIDE SEQUENCE [LARGE SCALE GENOMIC DNA]</scope>
    <source>
        <strain evidence="9 10">NWHC:44797-103</strain>
    </source>
</reference>
<keyword evidence="4 6" id="KW-0378">Hydrolase</keyword>
<dbReference type="GO" id="GO:0016579">
    <property type="term" value="P:protein deubiquitination"/>
    <property type="evidence" value="ECO:0007669"/>
    <property type="project" value="InterPro"/>
</dbReference>
<dbReference type="Gene3D" id="3.90.70.10">
    <property type="entry name" value="Cysteine proteinases"/>
    <property type="match status" value="1"/>
</dbReference>
<evidence type="ECO:0000256" key="6">
    <source>
        <dbReference type="RuleBase" id="RU366025"/>
    </source>
</evidence>
<protein>
    <recommendedName>
        <fullName evidence="6">Ubiquitin carboxyl-terminal hydrolase</fullName>
        <ecNumber evidence="6">3.4.19.12</ecNumber>
    </recommendedName>
</protein>
<dbReference type="PROSITE" id="PS50235">
    <property type="entry name" value="USP_3"/>
    <property type="match status" value="1"/>
</dbReference>
<dbReference type="Pfam" id="PF00443">
    <property type="entry name" value="UCH"/>
    <property type="match status" value="1"/>
</dbReference>
<feature type="compositionally biased region" description="Low complexity" evidence="7">
    <location>
        <begin position="12"/>
        <end position="28"/>
    </location>
</feature>
<sequence length="450" mass="49796">MVVVQNAWGKPKAWAPPARAPAPSATPVAEKRTTWAAPPAKQVFSLEQLYADAHKQFHPIVTTPVGLVNQGNSCFASVILQMLVYTRPLYHFLTSLHREVPQDLSNSTPLLEAIFRFLRGIPEAPADLSLASAQELDTAPILPDYIFDAMRLHKRFDLLHLGHQEDAEEFFSMVLSTLHDELLLVYQRAMQRQTGRATVQSPALAASGVDALCETREAQRPQSPDGDTWLEVGQKGKTSLTRTSGTLDAESPITRMFDGKLRSILTIPGSKTSVVLEPCRTLPLDIQPPHVHAISDALRNTAVPEEISGVWSPGRNAFVEATKHVLLEQLPPVLVLHLKRFVYDEVGGVQKSCKNIAYPLTLDMAPEMMSALLRTTETNLQYTLFGVVYHHGRLATGGHYTVAVMRQDGSGWIHIDDTYVSPIPTEEVLHPQKSAQLGSGQAYLLFYHRL</sequence>
<dbReference type="OrthoDB" id="429671at2759"/>
<evidence type="ECO:0000256" key="7">
    <source>
        <dbReference type="SAM" id="MobiDB-lite"/>
    </source>
</evidence>
<keyword evidence="10" id="KW-1185">Reference proteome</keyword>
<dbReference type="PROSITE" id="PS00973">
    <property type="entry name" value="USP_2"/>
    <property type="match status" value="1"/>
</dbReference>
<dbReference type="GO" id="GO:0006508">
    <property type="term" value="P:proteolysis"/>
    <property type="evidence" value="ECO:0007669"/>
    <property type="project" value="UniProtKB-KW"/>
</dbReference>